<keyword evidence="4" id="KW-0378">Hydrolase</keyword>
<keyword evidence="8" id="KW-1185">Reference proteome</keyword>
<evidence type="ECO:0000256" key="1">
    <source>
        <dbReference type="ARBA" id="ARBA00001231"/>
    </source>
</evidence>
<dbReference type="InterPro" id="IPR029018">
    <property type="entry name" value="Hex-like_dom2"/>
</dbReference>
<evidence type="ECO:0000313" key="7">
    <source>
        <dbReference type="EnsemblMetazoa" id="HelroP139996"/>
    </source>
</evidence>
<organism evidence="7 8">
    <name type="scientific">Helobdella robusta</name>
    <name type="common">Californian leech</name>
    <dbReference type="NCBI Taxonomy" id="6412"/>
    <lineage>
        <taxon>Eukaryota</taxon>
        <taxon>Metazoa</taxon>
        <taxon>Spiralia</taxon>
        <taxon>Lophotrochozoa</taxon>
        <taxon>Annelida</taxon>
        <taxon>Clitellata</taxon>
        <taxon>Hirudinea</taxon>
        <taxon>Rhynchobdellida</taxon>
        <taxon>Glossiphoniidae</taxon>
        <taxon>Helobdella</taxon>
    </lineage>
</organism>
<protein>
    <recommendedName>
        <fullName evidence="3">beta-N-acetylhexosaminidase</fullName>
        <ecNumber evidence="3">3.2.1.52</ecNumber>
    </recommendedName>
</protein>
<dbReference type="OMA" id="KMWPRAA"/>
<dbReference type="SUPFAM" id="SSF55545">
    <property type="entry name" value="beta-N-acetylhexosaminidase-like domain"/>
    <property type="match status" value="1"/>
</dbReference>
<dbReference type="Gene3D" id="3.20.20.80">
    <property type="entry name" value="Glycosidases"/>
    <property type="match status" value="1"/>
</dbReference>
<dbReference type="PRINTS" id="PR00738">
    <property type="entry name" value="GLHYDRLASE20"/>
</dbReference>
<dbReference type="GO" id="GO:0030203">
    <property type="term" value="P:glycosaminoglycan metabolic process"/>
    <property type="evidence" value="ECO:0000318"/>
    <property type="project" value="GO_Central"/>
</dbReference>
<evidence type="ECO:0000313" key="8">
    <source>
        <dbReference type="Proteomes" id="UP000015101"/>
    </source>
</evidence>
<name>T1EIZ6_HELRO</name>
<sequence length="391" mass="46011">MKVSKTGLTLSAMEVWGILRGLETFSQLVYQKEGDYMQYWINKTYVKDYPRFKHRGVLLDTSRHYLSLQTILENLESMANNKLNVFHWHIVDDQSFPFQSKTYPNLTKMGAYDPVTHIYTHEDIATVIEEARLRGIRVIPEFDTPGHTFSWGFGQNHLLTPCYDYKGIFNGLYGPINPILKKNYGFLKNLFKEVLSLFKDKYIHLGGDEVPFDCWLSNIQIQNFMKKNFLNDIKQILSFFERQLLQLISANAKSLNRKTGSIVWQEMFDNDLPKDTIIQVWSGDSYDVERVIKAGYAVIFSTCWYLDYIQYGQDWDKYYLCEQIAHLRLKNESNFYGGEICLWAEYTDDSDILTRMWPRASAAAERLWSDRNVNNIYRAATRIETQRCRMM</sequence>
<feature type="active site" description="Proton donor" evidence="5">
    <location>
        <position position="209"/>
    </location>
</feature>
<reference evidence="8" key="2">
    <citation type="journal article" date="2013" name="Nature">
        <title>Insights into bilaterian evolution from three spiralian genomes.</title>
        <authorList>
            <person name="Simakov O."/>
            <person name="Marletaz F."/>
            <person name="Cho S.J."/>
            <person name="Edsinger-Gonzales E."/>
            <person name="Havlak P."/>
            <person name="Hellsten U."/>
            <person name="Kuo D.H."/>
            <person name="Larsson T."/>
            <person name="Lv J."/>
            <person name="Arendt D."/>
            <person name="Savage R."/>
            <person name="Osoegawa K."/>
            <person name="de Jong P."/>
            <person name="Grimwood J."/>
            <person name="Chapman J.A."/>
            <person name="Shapiro H."/>
            <person name="Aerts A."/>
            <person name="Otillar R.P."/>
            <person name="Terry A.Y."/>
            <person name="Boore J.L."/>
            <person name="Grigoriev I.V."/>
            <person name="Lindberg D.R."/>
            <person name="Seaver E.C."/>
            <person name="Weisblat D.A."/>
            <person name="Putnam N.H."/>
            <person name="Rokhsar D.S."/>
        </authorList>
    </citation>
    <scope>NUCLEOTIDE SEQUENCE</scope>
</reference>
<evidence type="ECO:0000256" key="2">
    <source>
        <dbReference type="ARBA" id="ARBA00006285"/>
    </source>
</evidence>
<dbReference type="GO" id="GO:0016020">
    <property type="term" value="C:membrane"/>
    <property type="evidence" value="ECO:0000318"/>
    <property type="project" value="GO_Central"/>
</dbReference>
<dbReference type="InterPro" id="IPR015883">
    <property type="entry name" value="Glyco_hydro_20_cat"/>
</dbReference>
<evidence type="ECO:0000256" key="5">
    <source>
        <dbReference type="PIRSR" id="PIRSR625705-1"/>
    </source>
</evidence>
<proteinExistence type="inferred from homology"/>
<evidence type="ECO:0000256" key="4">
    <source>
        <dbReference type="ARBA" id="ARBA00022801"/>
    </source>
</evidence>
<dbReference type="GO" id="GO:0004563">
    <property type="term" value="F:beta-N-acetylhexosaminidase activity"/>
    <property type="evidence" value="ECO:0000318"/>
    <property type="project" value="GO_Central"/>
</dbReference>
<dbReference type="Proteomes" id="UP000015101">
    <property type="component" value="Unassembled WGS sequence"/>
</dbReference>
<gene>
    <name evidence="7" type="primary">20196546</name>
</gene>
<dbReference type="PANTHER" id="PTHR22600">
    <property type="entry name" value="BETA-HEXOSAMINIDASE"/>
    <property type="match status" value="1"/>
</dbReference>
<dbReference type="HOGENOM" id="CLU_007082_0_0_1"/>
<dbReference type="SUPFAM" id="SSF51445">
    <property type="entry name" value="(Trans)glycosidases"/>
    <property type="match status" value="1"/>
</dbReference>
<dbReference type="GO" id="GO:0005764">
    <property type="term" value="C:lysosome"/>
    <property type="evidence" value="ECO:0000318"/>
    <property type="project" value="GO_Central"/>
</dbReference>
<dbReference type="InterPro" id="IPR017853">
    <property type="entry name" value="GH"/>
</dbReference>
<dbReference type="STRING" id="6412.T1EIZ6"/>
<evidence type="ECO:0000256" key="3">
    <source>
        <dbReference type="ARBA" id="ARBA00012663"/>
    </source>
</evidence>
<dbReference type="KEGG" id="hro:HELRODRAFT_139996"/>
<dbReference type="CDD" id="cd06562">
    <property type="entry name" value="GH20_HexA_HexB-like"/>
    <property type="match status" value="1"/>
</dbReference>
<comment type="catalytic activity">
    <reaction evidence="1">
        <text>Hydrolysis of terminal non-reducing N-acetyl-D-hexosamine residues in N-acetyl-beta-D-hexosaminides.</text>
        <dbReference type="EC" id="3.2.1.52"/>
    </reaction>
</comment>
<dbReference type="InterPro" id="IPR025705">
    <property type="entry name" value="Beta_hexosaminidase_sua/sub"/>
</dbReference>
<comment type="similarity">
    <text evidence="2">Belongs to the glycosyl hydrolase 20 family.</text>
</comment>
<dbReference type="GO" id="GO:0005975">
    <property type="term" value="P:carbohydrate metabolic process"/>
    <property type="evidence" value="ECO:0007669"/>
    <property type="project" value="InterPro"/>
</dbReference>
<dbReference type="OrthoDB" id="428480at2759"/>
<evidence type="ECO:0000259" key="6">
    <source>
        <dbReference type="Pfam" id="PF00728"/>
    </source>
</evidence>
<dbReference type="eggNOG" id="KOG2499">
    <property type="taxonomic scope" value="Eukaryota"/>
</dbReference>
<dbReference type="CTD" id="20196546"/>
<dbReference type="PANTHER" id="PTHR22600:SF21">
    <property type="entry name" value="BETA-HEXOSAMINIDASE A"/>
    <property type="match status" value="1"/>
</dbReference>
<dbReference type="Gene3D" id="3.30.379.10">
    <property type="entry name" value="Chitobiase/beta-hexosaminidase domain 2-like"/>
    <property type="match status" value="1"/>
</dbReference>
<dbReference type="Pfam" id="PF00728">
    <property type="entry name" value="Glyco_hydro_20"/>
    <property type="match status" value="1"/>
</dbReference>
<accession>T1EIZ6</accession>
<feature type="domain" description="Glycoside hydrolase family 20 catalytic" evidence="6">
    <location>
        <begin position="52"/>
        <end position="370"/>
    </location>
</feature>
<dbReference type="GO" id="GO:0006491">
    <property type="term" value="P:N-glycan processing"/>
    <property type="evidence" value="ECO:0000318"/>
    <property type="project" value="GO_Central"/>
</dbReference>
<reference evidence="7" key="3">
    <citation type="submission" date="2015-06" db="UniProtKB">
        <authorList>
            <consortium name="EnsemblMetazoa"/>
        </authorList>
    </citation>
    <scope>IDENTIFICATION</scope>
</reference>
<dbReference type="EMBL" id="AMQM01006012">
    <property type="status" value="NOT_ANNOTATED_CDS"/>
    <property type="molecule type" value="Genomic_DNA"/>
</dbReference>
<dbReference type="EnsemblMetazoa" id="HelroT139996">
    <property type="protein sequence ID" value="HelroP139996"/>
    <property type="gene ID" value="HelroG139996"/>
</dbReference>
<dbReference type="AlphaFoldDB" id="T1EIZ6"/>
<dbReference type="EC" id="3.2.1.52" evidence="3"/>
<reference evidence="8" key="1">
    <citation type="submission" date="2012-12" db="EMBL/GenBank/DDBJ databases">
        <authorList>
            <person name="Hellsten U."/>
            <person name="Grimwood J."/>
            <person name="Chapman J.A."/>
            <person name="Shapiro H."/>
            <person name="Aerts A."/>
            <person name="Otillar R.P."/>
            <person name="Terry A.Y."/>
            <person name="Boore J.L."/>
            <person name="Simakov O."/>
            <person name="Marletaz F."/>
            <person name="Cho S.-J."/>
            <person name="Edsinger-Gonzales E."/>
            <person name="Havlak P."/>
            <person name="Kuo D.-H."/>
            <person name="Larsson T."/>
            <person name="Lv J."/>
            <person name="Arendt D."/>
            <person name="Savage R."/>
            <person name="Osoegawa K."/>
            <person name="de Jong P."/>
            <person name="Lindberg D.R."/>
            <person name="Seaver E.C."/>
            <person name="Weisblat D.A."/>
            <person name="Putnam N.H."/>
            <person name="Grigoriev I.V."/>
            <person name="Rokhsar D.S."/>
        </authorList>
    </citation>
    <scope>NUCLEOTIDE SEQUENCE</scope>
</reference>